<dbReference type="Pfam" id="PF04113">
    <property type="entry name" value="Gpi16"/>
    <property type="match status" value="2"/>
</dbReference>
<dbReference type="InterPro" id="IPR007245">
    <property type="entry name" value="PIG-T"/>
</dbReference>
<keyword evidence="1" id="KW-0472">Membrane</keyword>
<evidence type="ECO:0008006" key="4">
    <source>
        <dbReference type="Google" id="ProtNLM"/>
    </source>
</evidence>
<dbReference type="PANTHER" id="PTHR12959:SF11">
    <property type="entry name" value="GPI TRANSAMIDASE COMPONENT PIG-T"/>
    <property type="match status" value="1"/>
</dbReference>
<keyword evidence="1" id="KW-1133">Transmembrane helix</keyword>
<protein>
    <recommendedName>
        <fullName evidence="4">GPI transamidase component PIG-T</fullName>
    </recommendedName>
</protein>
<name>A0ABP0R4G0_9DINO</name>
<gene>
    <name evidence="2" type="ORF">CCMP2556_LOCUS45471</name>
</gene>
<keyword evidence="1" id="KW-0812">Transmembrane</keyword>
<reference evidence="2 3" key="1">
    <citation type="submission" date="2024-02" db="EMBL/GenBank/DDBJ databases">
        <authorList>
            <person name="Chen Y."/>
            <person name="Shah S."/>
            <person name="Dougan E. K."/>
            <person name="Thang M."/>
            <person name="Chan C."/>
        </authorList>
    </citation>
    <scope>NUCLEOTIDE SEQUENCE [LARGE SCALE GENOMIC DNA]</scope>
</reference>
<accession>A0ABP0R4G0</accession>
<feature type="transmembrane region" description="Helical" evidence="1">
    <location>
        <begin position="557"/>
        <end position="576"/>
    </location>
</feature>
<dbReference type="PANTHER" id="PTHR12959">
    <property type="entry name" value="GPI TRANSAMIDASE COMPONENT PIG-T-RELATED"/>
    <property type="match status" value="1"/>
</dbReference>
<feature type="transmembrane region" description="Helical" evidence="1">
    <location>
        <begin position="514"/>
        <end position="536"/>
    </location>
</feature>
<dbReference type="Proteomes" id="UP001642484">
    <property type="component" value="Unassembled WGS sequence"/>
</dbReference>
<organism evidence="2 3">
    <name type="scientific">Durusdinium trenchii</name>
    <dbReference type="NCBI Taxonomy" id="1381693"/>
    <lineage>
        <taxon>Eukaryota</taxon>
        <taxon>Sar</taxon>
        <taxon>Alveolata</taxon>
        <taxon>Dinophyceae</taxon>
        <taxon>Suessiales</taxon>
        <taxon>Symbiodiniaceae</taxon>
        <taxon>Durusdinium</taxon>
    </lineage>
</organism>
<evidence type="ECO:0000256" key="1">
    <source>
        <dbReference type="SAM" id="Phobius"/>
    </source>
</evidence>
<evidence type="ECO:0000313" key="2">
    <source>
        <dbReference type="EMBL" id="CAK9095461.1"/>
    </source>
</evidence>
<keyword evidence="3" id="KW-1185">Reference proteome</keyword>
<evidence type="ECO:0000313" key="3">
    <source>
        <dbReference type="Proteomes" id="UP001642484"/>
    </source>
</evidence>
<comment type="caution">
    <text evidence="2">The sequence shown here is derived from an EMBL/GenBank/DDBJ whole genome shotgun (WGS) entry which is preliminary data.</text>
</comment>
<dbReference type="EMBL" id="CAXAMN010025473">
    <property type="protein sequence ID" value="CAK9095461.1"/>
    <property type="molecule type" value="Genomic_DNA"/>
</dbReference>
<sequence>MMRLQAALLPLALALDHFQETLHLRALPRIVDEPELYLARWEFEIQAEFTDAFRTDHFDLFPSPIGKLLNAYPSIESFEATLTRGRWKSAWGEVPWEFRPPGAVLATALAQANDTASTASAYRFLVSTLAGSLCASFEGMNPAVSAEGEVQLSNNAGARPLQLPSAWSAKGTSFRLATLPYEPVCTENLTPWLKLLPCGRHRGLGALLSSLVLAVAEAPLTSLTLAARSDERAAVRASLDVVLPGDAGSLPAWLKSFAARDVAHCVAADSSELMFWWPGKAPVLPDTRVLEMGERQVLVVPTMKFLQGSMAEFFSGPWSSERRLHAPRVMRDMLSQEGRSERTHGRYLLRLSNEGRSRHVRFLDQLPFFIRPLWHSLRAVWADGDREVELHGAEALKRLQLQFTSSDGLRSPTDFSLSVELKSGGSVSLFLDVLKNFINFREFSYACEKGFDVGGAVWLDDEAEDAAAGTISTAGFAAPLGPSLRQHEAQPSSRLHFTEGMLVMVPMPDFSMPFNVVALSSTAATFFFGSIFRFTATHHPPHWSTQRGTKKKTLHPMQALALLTLLGCLGLNALTAEHMNRISMTLSQAGESGQELYSYLAIAKERVDSILAKR</sequence>
<proteinExistence type="predicted"/>